<dbReference type="GO" id="GO:0020037">
    <property type="term" value="F:heme binding"/>
    <property type="evidence" value="ECO:0007669"/>
    <property type="project" value="InterPro"/>
</dbReference>
<evidence type="ECO:0000256" key="5">
    <source>
        <dbReference type="ARBA" id="ARBA00023004"/>
    </source>
</evidence>
<proteinExistence type="inferred from homology"/>
<evidence type="ECO:0000256" key="2">
    <source>
        <dbReference type="ARBA" id="ARBA00010617"/>
    </source>
</evidence>
<dbReference type="Pfam" id="PF00067">
    <property type="entry name" value="p450"/>
    <property type="match status" value="1"/>
</dbReference>
<dbReference type="PRINTS" id="PR00465">
    <property type="entry name" value="EP450IV"/>
</dbReference>
<dbReference type="GO" id="GO:0004497">
    <property type="term" value="F:monooxygenase activity"/>
    <property type="evidence" value="ECO:0007669"/>
    <property type="project" value="UniProtKB-KW"/>
</dbReference>
<dbReference type="InterPro" id="IPR002403">
    <property type="entry name" value="Cyt_P450_E_grp-IV"/>
</dbReference>
<comment type="similarity">
    <text evidence="2">Belongs to the cytochrome P450 family.</text>
</comment>
<comment type="caution">
    <text evidence="8">The sequence shown here is derived from an EMBL/GenBank/DDBJ whole genome shotgun (WGS) entry which is preliminary data.</text>
</comment>
<feature type="binding site" description="axial binding residue" evidence="7">
    <location>
        <position position="463"/>
    </location>
    <ligand>
        <name>heme</name>
        <dbReference type="ChEBI" id="CHEBI:30413"/>
    </ligand>
    <ligandPart>
        <name>Fe</name>
        <dbReference type="ChEBI" id="CHEBI:18248"/>
    </ligandPart>
</feature>
<evidence type="ECO:0000313" key="8">
    <source>
        <dbReference type="EMBL" id="KAK1770405.1"/>
    </source>
</evidence>
<dbReference type="RefSeq" id="XP_060286618.1">
    <property type="nucleotide sequence ID" value="XM_060432084.1"/>
</dbReference>
<dbReference type="GO" id="GO:0016705">
    <property type="term" value="F:oxidoreductase activity, acting on paired donors, with incorporation or reduction of molecular oxygen"/>
    <property type="evidence" value="ECO:0007669"/>
    <property type="project" value="InterPro"/>
</dbReference>
<dbReference type="PANTHER" id="PTHR46206">
    <property type="entry name" value="CYTOCHROME P450"/>
    <property type="match status" value="1"/>
</dbReference>
<dbReference type="Gene3D" id="1.10.630.10">
    <property type="entry name" value="Cytochrome P450"/>
    <property type="match status" value="1"/>
</dbReference>
<evidence type="ECO:0000256" key="7">
    <source>
        <dbReference type="PIRSR" id="PIRSR602403-1"/>
    </source>
</evidence>
<accession>A0AAJ0C588</accession>
<evidence type="ECO:0000256" key="3">
    <source>
        <dbReference type="ARBA" id="ARBA00022723"/>
    </source>
</evidence>
<dbReference type="GO" id="GO:0005506">
    <property type="term" value="F:iron ion binding"/>
    <property type="evidence" value="ECO:0007669"/>
    <property type="project" value="InterPro"/>
</dbReference>
<name>A0AAJ0C588_9PEZI</name>
<keyword evidence="3 7" id="KW-0479">Metal-binding</keyword>
<gene>
    <name evidence="8" type="ORF">QBC33DRAFT_600562</name>
</gene>
<dbReference type="InterPro" id="IPR036396">
    <property type="entry name" value="Cyt_P450_sf"/>
</dbReference>
<dbReference type="GeneID" id="85315271"/>
<evidence type="ECO:0000313" key="9">
    <source>
        <dbReference type="Proteomes" id="UP001244011"/>
    </source>
</evidence>
<dbReference type="InterPro" id="IPR001128">
    <property type="entry name" value="Cyt_P450"/>
</dbReference>
<organism evidence="8 9">
    <name type="scientific">Phialemonium atrogriseum</name>
    <dbReference type="NCBI Taxonomy" id="1093897"/>
    <lineage>
        <taxon>Eukaryota</taxon>
        <taxon>Fungi</taxon>
        <taxon>Dikarya</taxon>
        <taxon>Ascomycota</taxon>
        <taxon>Pezizomycotina</taxon>
        <taxon>Sordariomycetes</taxon>
        <taxon>Sordariomycetidae</taxon>
        <taxon>Cephalothecales</taxon>
        <taxon>Cephalothecaceae</taxon>
        <taxon>Phialemonium</taxon>
    </lineage>
</organism>
<keyword evidence="9" id="KW-1185">Reference proteome</keyword>
<keyword evidence="4" id="KW-0560">Oxidoreductase</keyword>
<sequence length="525" mass="58749">MIVITALLVAFPILLILVPSYIATRRRKFPKVDVPVLNLRSKEGGKLDYTAATEQYMYHFEDILQEGWQRFRDGIYQVWGIDGFLVIVSPKYAEEMNALGTDVLDVHAASQTRIIGEYEWLKIADHLLFHSVQIDLTRNTGNLIPGIRKEIEYVHSVHYPPCEEWTRIAPWPRLMETMALVVSYMTVGADLSRDEAWLSTMTGFLDDLFAGGWELKSYPIALRPLAARGLVPGIRRVWAHQARARSLLVPIIRARRAAEAAAALHTTHGAYEKPNDLLQWMADNSRRPGRQQQQPARSDEFVADMCLVVGFGALHATGTTLANAVLDLAAHPEYAKVIRDEYRGEVARGHEKASALVNSLGKLDSFLKESQRMNPTTLTAFSRQVLKPFTLSNGVHFPEGTHILVPSAMISRDPTVYPSPDKFDGLRFYNRRQAAAGGAAAHRNQFTSTSREQMHFGFGRQACPGRFFGAAAIKCVVLDLVERFDLRLVDEAAGRPRNSVKGAMISPDEKAELLFRRRGAGSSQR</sequence>
<evidence type="ECO:0000256" key="1">
    <source>
        <dbReference type="ARBA" id="ARBA00001971"/>
    </source>
</evidence>
<reference evidence="8" key="1">
    <citation type="submission" date="2023-06" db="EMBL/GenBank/DDBJ databases">
        <title>Genome-scale phylogeny and comparative genomics of the fungal order Sordariales.</title>
        <authorList>
            <consortium name="Lawrence Berkeley National Laboratory"/>
            <person name="Hensen N."/>
            <person name="Bonometti L."/>
            <person name="Westerberg I."/>
            <person name="Brannstrom I.O."/>
            <person name="Guillou S."/>
            <person name="Cros-Aarteil S."/>
            <person name="Calhoun S."/>
            <person name="Haridas S."/>
            <person name="Kuo A."/>
            <person name="Mondo S."/>
            <person name="Pangilinan J."/>
            <person name="Riley R."/>
            <person name="Labutti K."/>
            <person name="Andreopoulos B."/>
            <person name="Lipzen A."/>
            <person name="Chen C."/>
            <person name="Yanf M."/>
            <person name="Daum C."/>
            <person name="Ng V."/>
            <person name="Clum A."/>
            <person name="Steindorff A."/>
            <person name="Ohm R."/>
            <person name="Martin F."/>
            <person name="Silar P."/>
            <person name="Natvig D."/>
            <person name="Lalanne C."/>
            <person name="Gautier V."/>
            <person name="Ament-Velasquez S.L."/>
            <person name="Kruys A."/>
            <person name="Hutchinson M.I."/>
            <person name="Powell A.J."/>
            <person name="Barry K."/>
            <person name="Miller A.N."/>
            <person name="Grigoriev I.V."/>
            <person name="Debuchy R."/>
            <person name="Gladieux P."/>
            <person name="Thoren M.H."/>
            <person name="Johannesson H."/>
        </authorList>
    </citation>
    <scope>NUCLEOTIDE SEQUENCE</scope>
    <source>
        <strain evidence="8">8032-3</strain>
    </source>
</reference>
<keyword evidence="5 7" id="KW-0408">Iron</keyword>
<keyword evidence="7" id="KW-0349">Heme</keyword>
<keyword evidence="6" id="KW-0503">Monooxygenase</keyword>
<protein>
    <submittedName>
        <fullName evidence="8">Cytochrome P450</fullName>
    </submittedName>
</protein>
<dbReference type="EMBL" id="MU839000">
    <property type="protein sequence ID" value="KAK1770405.1"/>
    <property type="molecule type" value="Genomic_DNA"/>
</dbReference>
<dbReference type="PANTHER" id="PTHR46206:SF7">
    <property type="entry name" value="P450, PUTATIVE (EUROFUNG)-RELATED"/>
    <property type="match status" value="1"/>
</dbReference>
<comment type="cofactor">
    <cofactor evidence="1 7">
        <name>heme</name>
        <dbReference type="ChEBI" id="CHEBI:30413"/>
    </cofactor>
</comment>
<evidence type="ECO:0000256" key="6">
    <source>
        <dbReference type="ARBA" id="ARBA00023033"/>
    </source>
</evidence>
<dbReference type="CDD" id="cd11041">
    <property type="entry name" value="CYP503A1-like"/>
    <property type="match status" value="1"/>
</dbReference>
<evidence type="ECO:0000256" key="4">
    <source>
        <dbReference type="ARBA" id="ARBA00023002"/>
    </source>
</evidence>
<dbReference type="AlphaFoldDB" id="A0AAJ0C588"/>
<dbReference type="Proteomes" id="UP001244011">
    <property type="component" value="Unassembled WGS sequence"/>
</dbReference>
<dbReference type="SUPFAM" id="SSF48264">
    <property type="entry name" value="Cytochrome P450"/>
    <property type="match status" value="1"/>
</dbReference>